<evidence type="ECO:0008006" key="2">
    <source>
        <dbReference type="Google" id="ProtNLM"/>
    </source>
</evidence>
<organism evidence="1">
    <name type="scientific">marine metagenome</name>
    <dbReference type="NCBI Taxonomy" id="408172"/>
    <lineage>
        <taxon>unclassified sequences</taxon>
        <taxon>metagenomes</taxon>
        <taxon>ecological metagenomes</taxon>
    </lineage>
</organism>
<sequence>MSRIPVALQMYTVRDVCEKDFVGALRQVADIGYEGVELAGSYGLDAEVLRDILVDVNLKCVGSHTGFDDIDQVVTFHRAINCNYVGSSSMSPAGFPTGSESLLAAAKYSNDLG</sequence>
<accession>A0A381XM44</accession>
<evidence type="ECO:0000313" key="1">
    <source>
        <dbReference type="EMBL" id="SVA65779.1"/>
    </source>
</evidence>
<dbReference type="Gene3D" id="3.20.20.150">
    <property type="entry name" value="Divalent-metal-dependent TIM barrel enzymes"/>
    <property type="match status" value="1"/>
</dbReference>
<name>A0A381XM44_9ZZZZ</name>
<proteinExistence type="predicted"/>
<dbReference type="SUPFAM" id="SSF51658">
    <property type="entry name" value="Xylose isomerase-like"/>
    <property type="match status" value="1"/>
</dbReference>
<gene>
    <name evidence="1" type="ORF">METZ01_LOCUS118633</name>
</gene>
<feature type="non-terminal residue" evidence="1">
    <location>
        <position position="113"/>
    </location>
</feature>
<protein>
    <recommendedName>
        <fullName evidence="2">Xylose isomerase-like TIM barrel domain-containing protein</fullName>
    </recommendedName>
</protein>
<reference evidence="1" key="1">
    <citation type="submission" date="2018-05" db="EMBL/GenBank/DDBJ databases">
        <authorList>
            <person name="Lanie J.A."/>
            <person name="Ng W.-L."/>
            <person name="Kazmierczak K.M."/>
            <person name="Andrzejewski T.M."/>
            <person name="Davidsen T.M."/>
            <person name="Wayne K.J."/>
            <person name="Tettelin H."/>
            <person name="Glass J.I."/>
            <person name="Rusch D."/>
            <person name="Podicherti R."/>
            <person name="Tsui H.-C.T."/>
            <person name="Winkler M.E."/>
        </authorList>
    </citation>
    <scope>NUCLEOTIDE SEQUENCE</scope>
</reference>
<dbReference type="EMBL" id="UINC01015658">
    <property type="protein sequence ID" value="SVA65779.1"/>
    <property type="molecule type" value="Genomic_DNA"/>
</dbReference>
<dbReference type="InterPro" id="IPR036237">
    <property type="entry name" value="Xyl_isomerase-like_sf"/>
</dbReference>
<dbReference type="AlphaFoldDB" id="A0A381XM44"/>